<protein>
    <submittedName>
        <fullName evidence="1">Uncharacterized protein</fullName>
    </submittedName>
</protein>
<organism evidence="1">
    <name type="scientific">Arundo donax</name>
    <name type="common">Giant reed</name>
    <name type="synonym">Donax arundinaceus</name>
    <dbReference type="NCBI Taxonomy" id="35708"/>
    <lineage>
        <taxon>Eukaryota</taxon>
        <taxon>Viridiplantae</taxon>
        <taxon>Streptophyta</taxon>
        <taxon>Embryophyta</taxon>
        <taxon>Tracheophyta</taxon>
        <taxon>Spermatophyta</taxon>
        <taxon>Magnoliopsida</taxon>
        <taxon>Liliopsida</taxon>
        <taxon>Poales</taxon>
        <taxon>Poaceae</taxon>
        <taxon>PACMAD clade</taxon>
        <taxon>Arundinoideae</taxon>
        <taxon>Arundineae</taxon>
        <taxon>Arundo</taxon>
    </lineage>
</organism>
<reference evidence="1" key="2">
    <citation type="journal article" date="2015" name="Data Brief">
        <title>Shoot transcriptome of the giant reed, Arundo donax.</title>
        <authorList>
            <person name="Barrero R.A."/>
            <person name="Guerrero F.D."/>
            <person name="Moolhuijzen P."/>
            <person name="Goolsby J.A."/>
            <person name="Tidwell J."/>
            <person name="Bellgard S.E."/>
            <person name="Bellgard M.I."/>
        </authorList>
    </citation>
    <scope>NUCLEOTIDE SEQUENCE</scope>
    <source>
        <tissue evidence="1">Shoot tissue taken approximately 20 cm above the soil surface</tissue>
    </source>
</reference>
<accession>A0A0A9AUL6</accession>
<sequence>MKNISVYVVQLTVLFSRLCLLNKYRFSLLDEHIVQSNLIF</sequence>
<dbReference type="AlphaFoldDB" id="A0A0A9AUL6"/>
<proteinExistence type="predicted"/>
<dbReference type="EMBL" id="GBRH01243069">
    <property type="protein sequence ID" value="JAD54826.1"/>
    <property type="molecule type" value="Transcribed_RNA"/>
</dbReference>
<evidence type="ECO:0000313" key="1">
    <source>
        <dbReference type="EMBL" id="JAD54826.1"/>
    </source>
</evidence>
<name>A0A0A9AUL6_ARUDO</name>
<reference evidence="1" key="1">
    <citation type="submission" date="2014-09" db="EMBL/GenBank/DDBJ databases">
        <authorList>
            <person name="Magalhaes I.L.F."/>
            <person name="Oliveira U."/>
            <person name="Santos F.R."/>
            <person name="Vidigal T.H.D.A."/>
            <person name="Brescovit A.D."/>
            <person name="Santos A.J."/>
        </authorList>
    </citation>
    <scope>NUCLEOTIDE SEQUENCE</scope>
    <source>
        <tissue evidence="1">Shoot tissue taken approximately 20 cm above the soil surface</tissue>
    </source>
</reference>